<comment type="similarity">
    <text evidence="2">Belongs to the peptidase S1 family. CLIP subfamily.</text>
</comment>
<dbReference type="Pfam" id="PF00089">
    <property type="entry name" value="Trypsin"/>
    <property type="match status" value="1"/>
</dbReference>
<feature type="chain" id="PRO_5041461020" description="Peptidase S1 domain-containing protein" evidence="4">
    <location>
        <begin position="17"/>
        <end position="277"/>
    </location>
</feature>
<evidence type="ECO:0000259" key="5">
    <source>
        <dbReference type="PROSITE" id="PS50240"/>
    </source>
</evidence>
<dbReference type="Gene3D" id="2.40.10.10">
    <property type="entry name" value="Trypsin-like serine proteases"/>
    <property type="match status" value="1"/>
</dbReference>
<evidence type="ECO:0000256" key="1">
    <source>
        <dbReference type="ARBA" id="ARBA00023157"/>
    </source>
</evidence>
<keyword evidence="7" id="KW-1185">Reference proteome</keyword>
<dbReference type="AlphaFoldDB" id="A0AA39I152"/>
<dbReference type="PROSITE" id="PS00134">
    <property type="entry name" value="TRYPSIN_HIS"/>
    <property type="match status" value="1"/>
</dbReference>
<keyword evidence="1" id="KW-1015">Disulfide bond</keyword>
<dbReference type="InterPro" id="IPR001314">
    <property type="entry name" value="Peptidase_S1A"/>
</dbReference>
<dbReference type="GO" id="GO:0006508">
    <property type="term" value="P:proteolysis"/>
    <property type="evidence" value="ECO:0007669"/>
    <property type="project" value="UniProtKB-KW"/>
</dbReference>
<dbReference type="CDD" id="cd00190">
    <property type="entry name" value="Tryp_SPc"/>
    <property type="match status" value="1"/>
</dbReference>
<dbReference type="InterPro" id="IPR033116">
    <property type="entry name" value="TRYPSIN_SER"/>
</dbReference>
<dbReference type="EMBL" id="JAUCMV010000002">
    <property type="protein sequence ID" value="KAK0414567.1"/>
    <property type="molecule type" value="Genomic_DNA"/>
</dbReference>
<dbReference type="PANTHER" id="PTHR24256">
    <property type="entry name" value="TRYPTASE-RELATED"/>
    <property type="match status" value="1"/>
</dbReference>
<evidence type="ECO:0000313" key="6">
    <source>
        <dbReference type="EMBL" id="KAK0414567.1"/>
    </source>
</evidence>
<reference evidence="6" key="1">
    <citation type="submission" date="2023-06" db="EMBL/GenBank/DDBJ databases">
        <title>Genomic analysis of the entomopathogenic nematode Steinernema hermaphroditum.</title>
        <authorList>
            <person name="Schwarz E.M."/>
            <person name="Heppert J.K."/>
            <person name="Baniya A."/>
            <person name="Schwartz H.T."/>
            <person name="Tan C.-H."/>
            <person name="Antoshechkin I."/>
            <person name="Sternberg P.W."/>
            <person name="Goodrich-Blair H."/>
            <person name="Dillman A.R."/>
        </authorList>
    </citation>
    <scope>NUCLEOTIDE SEQUENCE</scope>
    <source>
        <strain evidence="6">PS9179</strain>
        <tissue evidence="6">Whole animal</tissue>
    </source>
</reference>
<dbReference type="SMART" id="SM00020">
    <property type="entry name" value="Tryp_SPc"/>
    <property type="match status" value="1"/>
</dbReference>
<dbReference type="PROSITE" id="PS00135">
    <property type="entry name" value="TRYPSIN_SER"/>
    <property type="match status" value="1"/>
</dbReference>
<dbReference type="PROSITE" id="PS50240">
    <property type="entry name" value="TRYPSIN_DOM"/>
    <property type="match status" value="1"/>
</dbReference>
<comment type="caution">
    <text evidence="6">The sequence shown here is derived from an EMBL/GenBank/DDBJ whole genome shotgun (WGS) entry which is preliminary data.</text>
</comment>
<organism evidence="6 7">
    <name type="scientific">Steinernema hermaphroditum</name>
    <dbReference type="NCBI Taxonomy" id="289476"/>
    <lineage>
        <taxon>Eukaryota</taxon>
        <taxon>Metazoa</taxon>
        <taxon>Ecdysozoa</taxon>
        <taxon>Nematoda</taxon>
        <taxon>Chromadorea</taxon>
        <taxon>Rhabditida</taxon>
        <taxon>Tylenchina</taxon>
        <taxon>Panagrolaimomorpha</taxon>
        <taxon>Strongyloidoidea</taxon>
        <taxon>Steinernematidae</taxon>
        <taxon>Steinernema</taxon>
    </lineage>
</organism>
<keyword evidence="3" id="KW-0720">Serine protease</keyword>
<evidence type="ECO:0000256" key="4">
    <source>
        <dbReference type="SAM" id="SignalP"/>
    </source>
</evidence>
<dbReference type="SUPFAM" id="SSF50494">
    <property type="entry name" value="Trypsin-like serine proteases"/>
    <property type="match status" value="1"/>
</dbReference>
<dbReference type="InterPro" id="IPR018114">
    <property type="entry name" value="TRYPSIN_HIS"/>
</dbReference>
<dbReference type="GO" id="GO:0004252">
    <property type="term" value="F:serine-type endopeptidase activity"/>
    <property type="evidence" value="ECO:0007669"/>
    <property type="project" value="InterPro"/>
</dbReference>
<name>A0AA39I152_9BILA</name>
<sequence length="277" mass="30589">MRFLVVFLTLLGLCLAAPSAPKHATSELILEGHQAYQGNFPYYVRVPACGGSLITPKHVLTAAHCVDQSTVGEVVVMGLDKRSDYEVYSDGTARANKEGVQIRKIVSVKTHTGFNRNDWHDDIAVLEIDQAFNLTNNAQLITIKADDSQLQRQYWTAVVGFGAVAVRGNKFDYPEDLQYAYIPLVPYKQCFKRWGLWKLWEKQLCAGSDKVGTGPGDSGGPMAAFSEGKYVQIGLVSYGTSSSKQIEDQGENPTVYTRTASYCDWITEKTNGAFHCV</sequence>
<feature type="signal peptide" evidence="4">
    <location>
        <begin position="1"/>
        <end position="16"/>
    </location>
</feature>
<accession>A0AA39I152</accession>
<keyword evidence="4" id="KW-0732">Signal</keyword>
<feature type="domain" description="Peptidase S1" evidence="5">
    <location>
        <begin position="29"/>
        <end position="271"/>
    </location>
</feature>
<evidence type="ECO:0000256" key="3">
    <source>
        <dbReference type="RuleBase" id="RU363034"/>
    </source>
</evidence>
<evidence type="ECO:0000313" key="7">
    <source>
        <dbReference type="Proteomes" id="UP001175271"/>
    </source>
</evidence>
<proteinExistence type="inferred from homology"/>
<keyword evidence="3" id="KW-0645">Protease</keyword>
<gene>
    <name evidence="6" type="ORF">QR680_011500</name>
</gene>
<dbReference type="InterPro" id="IPR009003">
    <property type="entry name" value="Peptidase_S1_PA"/>
</dbReference>
<dbReference type="PRINTS" id="PR00722">
    <property type="entry name" value="CHYMOTRYPSIN"/>
</dbReference>
<dbReference type="InterPro" id="IPR043504">
    <property type="entry name" value="Peptidase_S1_PA_chymotrypsin"/>
</dbReference>
<protein>
    <recommendedName>
        <fullName evidence="5">Peptidase S1 domain-containing protein</fullName>
    </recommendedName>
</protein>
<dbReference type="InterPro" id="IPR001254">
    <property type="entry name" value="Trypsin_dom"/>
</dbReference>
<evidence type="ECO:0000256" key="2">
    <source>
        <dbReference type="ARBA" id="ARBA00024195"/>
    </source>
</evidence>
<dbReference type="Proteomes" id="UP001175271">
    <property type="component" value="Unassembled WGS sequence"/>
</dbReference>
<dbReference type="InterPro" id="IPR051487">
    <property type="entry name" value="Ser/Thr_Proteases_Immune/Dev"/>
</dbReference>
<keyword evidence="3" id="KW-0378">Hydrolase</keyword>